<name>A0A855X2W7_9BACT</name>
<dbReference type="InterPro" id="IPR036101">
    <property type="entry name" value="CarD-like/TRCF_RID_sf"/>
</dbReference>
<comment type="similarity">
    <text evidence="9">In the N-terminal section; belongs to the UvrB family.</text>
</comment>
<dbReference type="GO" id="GO:0003678">
    <property type="term" value="F:DNA helicase activity"/>
    <property type="evidence" value="ECO:0007669"/>
    <property type="project" value="TreeGrafter"/>
</dbReference>
<dbReference type="InterPro" id="IPR027417">
    <property type="entry name" value="P-loop_NTPase"/>
</dbReference>
<dbReference type="InterPro" id="IPR001650">
    <property type="entry name" value="Helicase_C-like"/>
</dbReference>
<comment type="caution">
    <text evidence="12">The sequence shown here is derived from an EMBL/GenBank/DDBJ whole genome shotgun (WGS) entry which is preliminary data.</text>
</comment>
<dbReference type="EC" id="3.6.4.-" evidence="9"/>
<dbReference type="GO" id="GO:0006355">
    <property type="term" value="P:regulation of DNA-templated transcription"/>
    <property type="evidence" value="ECO:0007669"/>
    <property type="project" value="UniProtKB-UniRule"/>
</dbReference>
<dbReference type="GO" id="GO:0000716">
    <property type="term" value="P:transcription-coupled nucleotide-excision repair, DNA damage recognition"/>
    <property type="evidence" value="ECO:0007669"/>
    <property type="project" value="UniProtKB-UniRule"/>
</dbReference>
<keyword evidence="8 9" id="KW-0234">DNA repair</keyword>
<dbReference type="InterPro" id="IPR003711">
    <property type="entry name" value="CarD-like/TRCF_RID"/>
</dbReference>
<sequence length="1112" mass="124879">MVRLRGGRPASIAVTGLSGSSESFLLNALGSAQTSPILVVTRHSDDAADLYEDLLNLMAEDALGYFPSRQILPYDFRAPVGEIMGQRLSTLSGLLGGTKSIVVCSIRALMEPTIPVGALQESRVDIQVDREIDLDDLTDRLIRLGFRRVPLVEEVGDFARRGGLIDLFTPGYENPIRVELFGDEVESIRVFEVGTQRTVGQLQHVGVLPKREIPITQETLERELERLPETDADYIRHRYLNDPELPGLEWLSLLFGLEKGSLLDYLPADSIVLFENEDALKAETESIIHEADMLRDRLANRLTRLPAPDEYYASPDNLFASLRTHAHINLLPFRGARNDIISFHCNPHPAFASRLDLLGNTLQEFRDTGMFYFIATDTDGQAARIDELIRQKARLEQSPHIEVADIRGGFVCSEGRFAILTDHEIFSRYHRRVRKKKFREGVAIADYSTLNRGDYVVHTDFGIARYLGLKTLVVDGRNRDCLLLQYAGTDKLYVPIEEFNRVSKYSGKDSAPQLTALGGPGWDKLKEKTKKAIADMAADLIKLYAARKSKPGTSFGEDSVWLKQLEAAFPYEETPDQQRAIDDVKRDMTDERPMDRLVCGDVGYGKTEVAIRAAFKAMDAGKQVAVLVPTTILAQQHYSTFSERLRDYPFKIAMLSRFRTRKEQLETAQAVGKGALDMVIGTHRLLSADVKFHDLGLLIIDEEHRFGVKHKEKLRQLAATVDTLAMTATPIPRTLQMSLMGARDMSLINTSPKDRLPILSEIAEFDPAIISTAILREIERGGQVFFVHNRVQTIESMHNYLRKLLPKVEIAVAHGQMHERSLEGIMLAFLAKRYDVLLCTSIIESGLDIQNANTIIINRADRFGLAQLYQIRGRVGRSARRAYAYLLTPPTRLLNADAIKRLRALEAHSDLGSGFALAMRDLEIRGAGTILGPKQSGFIEEIGFDLYNRLLEEAVAELKGEEIQRLPETKLELDIETYLADGYVNDRQHKVDIYRRLADSRNLDDVERIRDEVTDRFGRMPQSAANLIEATAVKIAASLLEIEKVRMHGGIAHLFFREDRKLTRSEVEALRKGTDCPMEFSLIGIPRITIDLTSVSAIDRLSHLRGLLGKVG</sequence>
<dbReference type="CDD" id="cd17991">
    <property type="entry name" value="DEXHc_TRCF"/>
    <property type="match status" value="1"/>
</dbReference>
<dbReference type="InterPro" id="IPR004576">
    <property type="entry name" value="Mfd"/>
</dbReference>
<dbReference type="Pfam" id="PF03461">
    <property type="entry name" value="TRCF"/>
    <property type="match status" value="1"/>
</dbReference>
<dbReference type="Proteomes" id="UP000250918">
    <property type="component" value="Unassembled WGS sequence"/>
</dbReference>
<evidence type="ECO:0000259" key="11">
    <source>
        <dbReference type="PROSITE" id="PS51194"/>
    </source>
</evidence>
<dbReference type="Pfam" id="PF00271">
    <property type="entry name" value="Helicase_C"/>
    <property type="match status" value="1"/>
</dbReference>
<feature type="domain" description="Helicase C-terminal" evidence="11">
    <location>
        <begin position="770"/>
        <end position="923"/>
    </location>
</feature>
<dbReference type="HAMAP" id="MF_00969">
    <property type="entry name" value="TRCF"/>
    <property type="match status" value="1"/>
</dbReference>
<dbReference type="InterPro" id="IPR011545">
    <property type="entry name" value="DEAD/DEAH_box_helicase_dom"/>
</dbReference>
<dbReference type="SUPFAM" id="SSF143517">
    <property type="entry name" value="TRCF domain-like"/>
    <property type="match status" value="1"/>
</dbReference>
<reference evidence="12 13" key="1">
    <citation type="journal article" date="2018" name="ISME J.">
        <title>A methanotrophic archaeon couples anaerobic oxidation of methane to Fe(III) reduction.</title>
        <authorList>
            <person name="Cai C."/>
            <person name="Leu A.O."/>
            <person name="Xie G.J."/>
            <person name="Guo J."/>
            <person name="Feng Y."/>
            <person name="Zhao J.X."/>
            <person name="Tyson G.W."/>
            <person name="Yuan Z."/>
            <person name="Hu S."/>
        </authorList>
    </citation>
    <scope>NUCLEOTIDE SEQUENCE [LARGE SCALE GENOMIC DNA]</scope>
    <source>
        <strain evidence="12">FeB_12</strain>
    </source>
</reference>
<dbReference type="GO" id="GO:0005737">
    <property type="term" value="C:cytoplasm"/>
    <property type="evidence" value="ECO:0007669"/>
    <property type="project" value="UniProtKB-SubCell"/>
</dbReference>
<comment type="function">
    <text evidence="9">Couples transcription and DNA repair by recognizing RNA polymerase (RNAP) stalled at DNA lesions. Mediates ATP-dependent release of RNAP and its truncated transcript from the DNA, and recruitment of nucleotide excision repair machinery to the damaged site.</text>
</comment>
<keyword evidence="3 9" id="KW-0227">DNA damage</keyword>
<dbReference type="Gene3D" id="3.90.1150.50">
    <property type="entry name" value="Transcription-repair-coupling factor, D7 domain"/>
    <property type="match status" value="1"/>
</dbReference>
<evidence type="ECO:0000313" key="12">
    <source>
        <dbReference type="EMBL" id="PWB74595.1"/>
    </source>
</evidence>
<evidence type="ECO:0000256" key="9">
    <source>
        <dbReference type="HAMAP-Rule" id="MF_00969"/>
    </source>
</evidence>
<dbReference type="GO" id="GO:0003684">
    <property type="term" value="F:damaged DNA binding"/>
    <property type="evidence" value="ECO:0007669"/>
    <property type="project" value="InterPro"/>
</dbReference>
<keyword evidence="2 9" id="KW-0547">Nucleotide-binding</keyword>
<dbReference type="SMART" id="SM00487">
    <property type="entry name" value="DEXDc"/>
    <property type="match status" value="1"/>
</dbReference>
<dbReference type="InterPro" id="IPR037235">
    <property type="entry name" value="TRCF-like_C_D7"/>
</dbReference>
<dbReference type="Gene3D" id="3.40.50.11180">
    <property type="match status" value="1"/>
</dbReference>
<dbReference type="SUPFAM" id="SSF141259">
    <property type="entry name" value="CarD-like"/>
    <property type="match status" value="1"/>
</dbReference>
<dbReference type="Pfam" id="PF00270">
    <property type="entry name" value="DEAD"/>
    <property type="match status" value="1"/>
</dbReference>
<dbReference type="SUPFAM" id="SSF52540">
    <property type="entry name" value="P-loop containing nucleoside triphosphate hydrolases"/>
    <property type="match status" value="4"/>
</dbReference>
<dbReference type="InterPro" id="IPR041471">
    <property type="entry name" value="UvrB_inter"/>
</dbReference>
<dbReference type="GO" id="GO:0016787">
    <property type="term" value="F:hydrolase activity"/>
    <property type="evidence" value="ECO:0007669"/>
    <property type="project" value="UniProtKB-KW"/>
</dbReference>
<keyword evidence="4 9" id="KW-0378">Hydrolase</keyword>
<accession>A0A855X2W7</accession>
<organism evidence="12 13">
    <name type="scientific">candidate division GN15 bacterium</name>
    <dbReference type="NCBI Taxonomy" id="2072418"/>
    <lineage>
        <taxon>Bacteria</taxon>
        <taxon>candidate division GN15</taxon>
    </lineage>
</organism>
<keyword evidence="1 9" id="KW-0963">Cytoplasm</keyword>
<dbReference type="PROSITE" id="PS51192">
    <property type="entry name" value="HELICASE_ATP_BIND_1"/>
    <property type="match status" value="1"/>
</dbReference>
<dbReference type="SMART" id="SM00982">
    <property type="entry name" value="TRCF"/>
    <property type="match status" value="1"/>
</dbReference>
<dbReference type="EMBL" id="PQAP01000027">
    <property type="protein sequence ID" value="PWB74595.1"/>
    <property type="molecule type" value="Genomic_DNA"/>
</dbReference>
<dbReference type="SMART" id="SM00490">
    <property type="entry name" value="HELICc"/>
    <property type="match status" value="1"/>
</dbReference>
<evidence type="ECO:0000256" key="4">
    <source>
        <dbReference type="ARBA" id="ARBA00022801"/>
    </source>
</evidence>
<dbReference type="InterPro" id="IPR005118">
    <property type="entry name" value="TRCF_C"/>
</dbReference>
<dbReference type="PANTHER" id="PTHR47964">
    <property type="entry name" value="ATP-DEPENDENT DNA HELICASE HOMOLOG RECG, CHLOROPLASTIC"/>
    <property type="match status" value="1"/>
</dbReference>
<dbReference type="Pfam" id="PF02559">
    <property type="entry name" value="CarD_TRCF_RID"/>
    <property type="match status" value="1"/>
</dbReference>
<dbReference type="PANTHER" id="PTHR47964:SF1">
    <property type="entry name" value="ATP-DEPENDENT DNA HELICASE HOMOLOG RECG, CHLOROPLASTIC"/>
    <property type="match status" value="1"/>
</dbReference>
<dbReference type="InterPro" id="IPR047112">
    <property type="entry name" value="RecG/Mfd"/>
</dbReference>
<keyword evidence="7 9" id="KW-0238">DNA-binding</keyword>
<evidence type="ECO:0000256" key="8">
    <source>
        <dbReference type="ARBA" id="ARBA00023204"/>
    </source>
</evidence>
<evidence type="ECO:0000256" key="5">
    <source>
        <dbReference type="ARBA" id="ARBA00022806"/>
    </source>
</evidence>
<keyword evidence="6 9" id="KW-0067">ATP-binding</keyword>
<evidence type="ECO:0000256" key="2">
    <source>
        <dbReference type="ARBA" id="ARBA00022741"/>
    </source>
</evidence>
<dbReference type="Gene3D" id="3.30.2060.10">
    <property type="entry name" value="Penicillin-binding protein 1b domain"/>
    <property type="match status" value="1"/>
</dbReference>
<dbReference type="PROSITE" id="PS51194">
    <property type="entry name" value="HELICASE_CTER"/>
    <property type="match status" value="1"/>
</dbReference>
<comment type="similarity">
    <text evidence="9">In the C-terminal section; belongs to the helicase family. RecG subfamily.</text>
</comment>
<evidence type="ECO:0000256" key="1">
    <source>
        <dbReference type="ARBA" id="ARBA00022490"/>
    </source>
</evidence>
<dbReference type="InterPro" id="IPR014001">
    <property type="entry name" value="Helicase_ATP-bd"/>
</dbReference>
<dbReference type="SMART" id="SM01058">
    <property type="entry name" value="CarD_TRCF"/>
    <property type="match status" value="1"/>
</dbReference>
<dbReference type="NCBIfam" id="TIGR00580">
    <property type="entry name" value="mfd"/>
    <property type="match status" value="1"/>
</dbReference>
<evidence type="ECO:0000313" key="13">
    <source>
        <dbReference type="Proteomes" id="UP000250918"/>
    </source>
</evidence>
<proteinExistence type="inferred from homology"/>
<dbReference type="Gene3D" id="3.40.50.300">
    <property type="entry name" value="P-loop containing nucleotide triphosphate hydrolases"/>
    <property type="match status" value="2"/>
</dbReference>
<keyword evidence="5" id="KW-0347">Helicase</keyword>
<dbReference type="AlphaFoldDB" id="A0A855X2W7"/>
<protein>
    <recommendedName>
        <fullName evidence="9">Transcription-repair-coupling factor</fullName>
        <shortName evidence="9">TRCF</shortName>
        <ecNumber evidence="9">3.6.4.-</ecNumber>
    </recommendedName>
</protein>
<gene>
    <name evidence="9 12" type="primary">mfd</name>
    <name evidence="12" type="ORF">C3F09_03775</name>
</gene>
<comment type="subcellular location">
    <subcellularLocation>
        <location evidence="9">Cytoplasm</location>
    </subcellularLocation>
</comment>
<evidence type="ECO:0000256" key="3">
    <source>
        <dbReference type="ARBA" id="ARBA00022763"/>
    </source>
</evidence>
<evidence type="ECO:0000256" key="6">
    <source>
        <dbReference type="ARBA" id="ARBA00022840"/>
    </source>
</evidence>
<evidence type="ECO:0000259" key="10">
    <source>
        <dbReference type="PROSITE" id="PS51192"/>
    </source>
</evidence>
<feature type="domain" description="Helicase ATP-binding" evidence="10">
    <location>
        <begin position="587"/>
        <end position="748"/>
    </location>
</feature>
<dbReference type="Pfam" id="PF17757">
    <property type="entry name" value="UvrB_inter"/>
    <property type="match status" value="1"/>
</dbReference>
<dbReference type="Gene3D" id="2.40.10.170">
    <property type="match status" value="1"/>
</dbReference>
<evidence type="ECO:0000256" key="7">
    <source>
        <dbReference type="ARBA" id="ARBA00023125"/>
    </source>
</evidence>
<dbReference type="GO" id="GO:0005524">
    <property type="term" value="F:ATP binding"/>
    <property type="evidence" value="ECO:0007669"/>
    <property type="project" value="UniProtKB-UniRule"/>
</dbReference>